<organism evidence="1 2">
    <name type="scientific">Ovis ammon polii x Ovis aries</name>
    <dbReference type="NCBI Taxonomy" id="2918886"/>
    <lineage>
        <taxon>Eukaryota</taxon>
        <taxon>Metazoa</taxon>
        <taxon>Chordata</taxon>
        <taxon>Craniata</taxon>
        <taxon>Vertebrata</taxon>
        <taxon>Euteleostomi</taxon>
        <taxon>Mammalia</taxon>
        <taxon>Eutheria</taxon>
        <taxon>Laurasiatheria</taxon>
        <taxon>Artiodactyla</taxon>
        <taxon>Ruminantia</taxon>
        <taxon>Pecora</taxon>
        <taxon>Bovidae</taxon>
        <taxon>Caprinae</taxon>
        <taxon>Ovis</taxon>
    </lineage>
</organism>
<gene>
    <name evidence="1" type="ORF">MJG53_018834</name>
</gene>
<reference evidence="1" key="1">
    <citation type="submission" date="2022-03" db="EMBL/GenBank/DDBJ databases">
        <title>Genomic analyses of argali, domestic sheep and their hybrids provide insights into chromosomal evolution, heterosis and genetic basis of agronomic traits.</title>
        <authorList>
            <person name="Li M."/>
        </authorList>
    </citation>
    <scope>NUCLEOTIDE SEQUENCE</scope>
    <source>
        <strain evidence="1">F1 hybrid</strain>
    </source>
</reference>
<dbReference type="EMBL" id="CM043050">
    <property type="protein sequence ID" value="KAI4556880.1"/>
    <property type="molecule type" value="Genomic_DNA"/>
</dbReference>
<sequence>MGKETEAFYMHAVSAIFTRGLSLSNEVHPHPPADSQEGCGFVGGCPAPTQQRPAFCAVHGVYVVACCADYSLCTPLDCALAPEPVVCAKSLLCAVRALLPNRNGVLPVNQERMLPARPGSGAVRHRGTGGAPTWVLAPTVLSDGFHWAKGTVCEDSVPSEDTALNSFAGTLQLTEHDLPHMHSACGTEGLVVIQVFLPDT</sequence>
<protein>
    <submittedName>
        <fullName evidence="1">Uncharacterized protein</fullName>
    </submittedName>
</protein>
<keyword evidence="2" id="KW-1185">Reference proteome</keyword>
<evidence type="ECO:0000313" key="2">
    <source>
        <dbReference type="Proteomes" id="UP001057279"/>
    </source>
</evidence>
<proteinExistence type="predicted"/>
<comment type="caution">
    <text evidence="1">The sequence shown here is derived from an EMBL/GenBank/DDBJ whole genome shotgun (WGS) entry which is preliminary data.</text>
</comment>
<evidence type="ECO:0000313" key="1">
    <source>
        <dbReference type="EMBL" id="KAI4556880.1"/>
    </source>
</evidence>
<dbReference type="Proteomes" id="UP001057279">
    <property type="component" value="Linkage Group LG25"/>
</dbReference>
<accession>A0ACB9U3F3</accession>
<name>A0ACB9U3F3_9CETA</name>